<organism evidence="2 3">
    <name type="scientific">Micromonospora reichwaldensis</name>
    <dbReference type="NCBI Taxonomy" id="3075516"/>
    <lineage>
        <taxon>Bacteria</taxon>
        <taxon>Bacillati</taxon>
        <taxon>Actinomycetota</taxon>
        <taxon>Actinomycetes</taxon>
        <taxon>Micromonosporales</taxon>
        <taxon>Micromonosporaceae</taxon>
        <taxon>Micromonospora</taxon>
    </lineage>
</organism>
<evidence type="ECO:0000313" key="3">
    <source>
        <dbReference type="Proteomes" id="UP001180973"/>
    </source>
</evidence>
<gene>
    <name evidence="2" type="ORF">RM555_11970</name>
</gene>
<evidence type="ECO:0000313" key="2">
    <source>
        <dbReference type="EMBL" id="MDT0529705.1"/>
    </source>
</evidence>
<keyword evidence="3" id="KW-1185">Reference proteome</keyword>
<comment type="caution">
    <text evidence="2">The sequence shown here is derived from an EMBL/GenBank/DDBJ whole genome shotgun (WGS) entry which is preliminary data.</text>
</comment>
<proteinExistence type="predicted"/>
<evidence type="ECO:0000259" key="1">
    <source>
        <dbReference type="Pfam" id="PF11706"/>
    </source>
</evidence>
<dbReference type="Pfam" id="PF11706">
    <property type="entry name" value="zf-CGNR"/>
    <property type="match status" value="1"/>
</dbReference>
<name>A0ABU2WUV6_9ACTN</name>
<dbReference type="InterPro" id="IPR023286">
    <property type="entry name" value="ABATE_dom_sf"/>
</dbReference>
<dbReference type="PANTHER" id="PTHR35525">
    <property type="entry name" value="BLL6575 PROTEIN"/>
    <property type="match status" value="1"/>
</dbReference>
<dbReference type="InterPro" id="IPR010852">
    <property type="entry name" value="ABATE"/>
</dbReference>
<dbReference type="InterPro" id="IPR021005">
    <property type="entry name" value="Znf_CGNR"/>
</dbReference>
<dbReference type="EMBL" id="JAVRFL010000011">
    <property type="protein sequence ID" value="MDT0529705.1"/>
    <property type="molecule type" value="Genomic_DNA"/>
</dbReference>
<reference evidence="2" key="1">
    <citation type="submission" date="2023-09" db="EMBL/GenBank/DDBJ databases">
        <title>30 novel species of actinomycetes from the DSMZ collection.</title>
        <authorList>
            <person name="Nouioui I."/>
        </authorList>
    </citation>
    <scope>NUCLEOTIDE SEQUENCE</scope>
    <source>
        <strain evidence="2">DSM 115977</strain>
    </source>
</reference>
<dbReference type="Pfam" id="PF07336">
    <property type="entry name" value="ABATE"/>
    <property type="match status" value="1"/>
</dbReference>
<dbReference type="PANTHER" id="PTHR35525:SF3">
    <property type="entry name" value="BLL6575 PROTEIN"/>
    <property type="match status" value="1"/>
</dbReference>
<dbReference type="RefSeq" id="WP_311411794.1">
    <property type="nucleotide sequence ID" value="NZ_JAVRFL010000011.1"/>
</dbReference>
<feature type="domain" description="Zinc finger CGNR" evidence="1">
    <location>
        <begin position="162"/>
        <end position="205"/>
    </location>
</feature>
<protein>
    <submittedName>
        <fullName evidence="2">ABATE domain-containing protein</fullName>
    </submittedName>
</protein>
<sequence length="208" mass="22735">MIDAASGLTLTSPEGTRYLFDPGALCLEFLTTGGPGALARYDVLHRPGDLADWLALSRLRLDPARVEVTADELAAARRLRDALWRLVCVRTAARPPAADPADFDATPDDLATLNRLAAGAPLAPQLTADGTRRWALPARGGQALATIARDAVDLFTGPHRDRVRECATHDCYLVFVDTSRPGRRRWCAMERCGNRHKVRSLRARRAAD</sequence>
<dbReference type="Gene3D" id="1.10.3300.10">
    <property type="entry name" value="Jann2411-like domain"/>
    <property type="match status" value="1"/>
</dbReference>
<dbReference type="Proteomes" id="UP001180973">
    <property type="component" value="Unassembled WGS sequence"/>
</dbReference>
<dbReference type="SUPFAM" id="SSF160904">
    <property type="entry name" value="Jann2411-like"/>
    <property type="match status" value="1"/>
</dbReference>
<accession>A0ABU2WUV6</accession>